<protein>
    <recommendedName>
        <fullName evidence="5">SMODS and SLOG-associating 2TM effector domain-containing protein</fullName>
    </recommendedName>
</protein>
<evidence type="ECO:0008006" key="5">
    <source>
        <dbReference type="Google" id="ProtNLM"/>
    </source>
</evidence>
<sequence length="128" mass="14458">MNSEGINAVLKRTKERSNLYRHLQLSWFVVHYAAGTSAIVAAALAAISDSTEVPLIIQQNTWLWGLLATVLTGVVTFLNPLQKARDYKKSYYEIYSGIQKYEANMIDIERLVAILEAAQERILKLNTE</sequence>
<evidence type="ECO:0000313" key="3">
    <source>
        <dbReference type="EMBL" id="GAA0859801.1"/>
    </source>
</evidence>
<evidence type="ECO:0000313" key="4">
    <source>
        <dbReference type="Proteomes" id="UP001500359"/>
    </source>
</evidence>
<keyword evidence="4" id="KW-1185">Reference proteome</keyword>
<feature type="coiled-coil region" evidence="1">
    <location>
        <begin position="98"/>
        <end position="128"/>
    </location>
</feature>
<name>A0ABP3X5A6_9ALTE</name>
<evidence type="ECO:0000256" key="1">
    <source>
        <dbReference type="SAM" id="Coils"/>
    </source>
</evidence>
<dbReference type="Proteomes" id="UP001500359">
    <property type="component" value="Unassembled WGS sequence"/>
</dbReference>
<accession>A0ABP3X5A6</accession>
<feature type="transmembrane region" description="Helical" evidence="2">
    <location>
        <begin position="25"/>
        <end position="47"/>
    </location>
</feature>
<organism evidence="3 4">
    <name type="scientific">Aliiglaciecola litoralis</name>
    <dbReference type="NCBI Taxonomy" id="582857"/>
    <lineage>
        <taxon>Bacteria</taxon>
        <taxon>Pseudomonadati</taxon>
        <taxon>Pseudomonadota</taxon>
        <taxon>Gammaproteobacteria</taxon>
        <taxon>Alteromonadales</taxon>
        <taxon>Alteromonadaceae</taxon>
        <taxon>Aliiglaciecola</taxon>
    </lineage>
</organism>
<keyword evidence="2" id="KW-0812">Transmembrane</keyword>
<reference evidence="4" key="1">
    <citation type="journal article" date="2019" name="Int. J. Syst. Evol. Microbiol.">
        <title>The Global Catalogue of Microorganisms (GCM) 10K type strain sequencing project: providing services to taxonomists for standard genome sequencing and annotation.</title>
        <authorList>
            <consortium name="The Broad Institute Genomics Platform"/>
            <consortium name="The Broad Institute Genome Sequencing Center for Infectious Disease"/>
            <person name="Wu L."/>
            <person name="Ma J."/>
        </authorList>
    </citation>
    <scope>NUCLEOTIDE SEQUENCE [LARGE SCALE GENOMIC DNA]</scope>
    <source>
        <strain evidence="4">JCM 15896</strain>
    </source>
</reference>
<keyword evidence="1" id="KW-0175">Coiled coil</keyword>
<feature type="transmembrane region" description="Helical" evidence="2">
    <location>
        <begin position="62"/>
        <end position="81"/>
    </location>
</feature>
<keyword evidence="2" id="KW-1133">Transmembrane helix</keyword>
<dbReference type="RefSeq" id="WP_343862269.1">
    <property type="nucleotide sequence ID" value="NZ_BAAAFD010000014.1"/>
</dbReference>
<dbReference type="EMBL" id="BAAAFD010000014">
    <property type="protein sequence ID" value="GAA0859801.1"/>
    <property type="molecule type" value="Genomic_DNA"/>
</dbReference>
<proteinExistence type="predicted"/>
<keyword evidence="2" id="KW-0472">Membrane</keyword>
<comment type="caution">
    <text evidence="3">The sequence shown here is derived from an EMBL/GenBank/DDBJ whole genome shotgun (WGS) entry which is preliminary data.</text>
</comment>
<gene>
    <name evidence="3" type="ORF">GCM10009114_34610</name>
</gene>
<evidence type="ECO:0000256" key="2">
    <source>
        <dbReference type="SAM" id="Phobius"/>
    </source>
</evidence>